<dbReference type="Proteomes" id="UP000199220">
    <property type="component" value="Unassembled WGS sequence"/>
</dbReference>
<keyword evidence="3" id="KW-0063">Aspartyl esterase</keyword>
<dbReference type="GO" id="GO:0009279">
    <property type="term" value="C:cell outer membrane"/>
    <property type="evidence" value="ECO:0007669"/>
    <property type="project" value="TreeGrafter"/>
</dbReference>
<evidence type="ECO:0000256" key="3">
    <source>
        <dbReference type="ARBA" id="ARBA00023085"/>
    </source>
</evidence>
<feature type="domain" description="Pectinesterase catalytic" evidence="4">
    <location>
        <begin position="139"/>
        <end position="202"/>
    </location>
</feature>
<name>A0A1H5LEH2_9MICO</name>
<dbReference type="EMBL" id="FNTX01000002">
    <property type="protein sequence ID" value="SEE75399.1"/>
    <property type="molecule type" value="Genomic_DNA"/>
</dbReference>
<evidence type="ECO:0000256" key="2">
    <source>
        <dbReference type="ARBA" id="ARBA00022801"/>
    </source>
</evidence>
<dbReference type="InterPro" id="IPR012334">
    <property type="entry name" value="Pectin_lyas_fold"/>
</dbReference>
<feature type="domain" description="Pectinesterase catalytic" evidence="4">
    <location>
        <begin position="237"/>
        <end position="401"/>
    </location>
</feature>
<reference evidence="6" key="1">
    <citation type="submission" date="2016-10" db="EMBL/GenBank/DDBJ databases">
        <authorList>
            <person name="Varghese N."/>
            <person name="Submissions S."/>
        </authorList>
    </citation>
    <scope>NUCLEOTIDE SEQUENCE [LARGE SCALE GENOMIC DNA]</scope>
    <source>
        <strain evidence="6">DSM 21368</strain>
    </source>
</reference>
<protein>
    <submittedName>
        <fullName evidence="5">Pectin methylesterase</fullName>
    </submittedName>
</protein>
<dbReference type="AlphaFoldDB" id="A0A1H5LEH2"/>
<dbReference type="GO" id="GO:0042545">
    <property type="term" value="P:cell wall modification"/>
    <property type="evidence" value="ECO:0007669"/>
    <property type="project" value="InterPro"/>
</dbReference>
<dbReference type="InterPro" id="IPR011050">
    <property type="entry name" value="Pectin_lyase_fold/virulence"/>
</dbReference>
<keyword evidence="2" id="KW-0378">Hydrolase</keyword>
<evidence type="ECO:0000259" key="4">
    <source>
        <dbReference type="Pfam" id="PF01095"/>
    </source>
</evidence>
<dbReference type="Gene3D" id="2.160.20.10">
    <property type="entry name" value="Single-stranded right-handed beta-helix, Pectin lyase-like"/>
    <property type="match status" value="1"/>
</dbReference>
<dbReference type="InterPro" id="IPR000070">
    <property type="entry name" value="Pectinesterase_cat"/>
</dbReference>
<comment type="similarity">
    <text evidence="1">Belongs to the pectinesterase family.</text>
</comment>
<evidence type="ECO:0000256" key="1">
    <source>
        <dbReference type="ARBA" id="ARBA00008891"/>
    </source>
</evidence>
<dbReference type="SUPFAM" id="SSF51126">
    <property type="entry name" value="Pectin lyase-like"/>
    <property type="match status" value="1"/>
</dbReference>
<accession>A0A1H5LEH2</accession>
<dbReference type="Pfam" id="PF01095">
    <property type="entry name" value="Pectinesterase"/>
    <property type="match status" value="2"/>
</dbReference>
<evidence type="ECO:0000313" key="5">
    <source>
        <dbReference type="EMBL" id="SEE75399.1"/>
    </source>
</evidence>
<dbReference type="PANTHER" id="PTHR31321">
    <property type="entry name" value="ACYL-COA THIOESTER HYDROLASE YBHC-RELATED"/>
    <property type="match status" value="1"/>
</dbReference>
<dbReference type="PANTHER" id="PTHR31321:SF57">
    <property type="entry name" value="PECTINESTERASE 53-RELATED"/>
    <property type="match status" value="1"/>
</dbReference>
<dbReference type="GO" id="GO:0030599">
    <property type="term" value="F:pectinesterase activity"/>
    <property type="evidence" value="ECO:0007669"/>
    <property type="project" value="InterPro"/>
</dbReference>
<dbReference type="RefSeq" id="WP_175477105.1">
    <property type="nucleotide sequence ID" value="NZ_FNTX01000002.1"/>
</dbReference>
<proteinExistence type="inferred from homology"/>
<keyword evidence="6" id="KW-1185">Reference proteome</keyword>
<organism evidence="5 6">
    <name type="scientific">Ruania alba</name>
    <dbReference type="NCBI Taxonomy" id="648782"/>
    <lineage>
        <taxon>Bacteria</taxon>
        <taxon>Bacillati</taxon>
        <taxon>Actinomycetota</taxon>
        <taxon>Actinomycetes</taxon>
        <taxon>Micrococcales</taxon>
        <taxon>Ruaniaceae</taxon>
        <taxon>Ruania</taxon>
    </lineage>
</organism>
<sequence length="452" mass="49082">MPDAHLSPAGAGACVDTPLRLRFDRPVEIGQRGRLRVHRGDGAVVETIDLADPEVGRRPIGGARSDYGELHQWHYHPVLVTGGEVTVVLPDALDPDEDFFVTVDAGFVRGHGGVTAEDGWHFRTRTLPSAGATRLEVDAAGGKDFCTVQGAVDVVPEHHDREVLIAIAAGTYEEIVYVPQTKPHLTFRGAGRRRTVISYANNDLLNGDAAMRGEPIEMSCCPKRVIERSDRFNCWRAVFGIDADDVRVENLTIRNSTPAGGGQAEALRGNGERITVRNVSLLSHQDTLRLQGRCYVADSYIEGDVDFVWGTGGLFVERTELKALGRGYYTQIRNTDDGPGAVFVDVRLTRATGVPDGSSYLSRVELSRFGGSQVVFIDTAMDAHVAATGWVTTDVNDAWDTSRLRLQEYGSTTLDGHPLDLSGRAPVAGELDADGAAWFRSPAHVLGGWDPR</sequence>
<dbReference type="STRING" id="648782.SAMN04488554_2767"/>
<evidence type="ECO:0000313" key="6">
    <source>
        <dbReference type="Proteomes" id="UP000199220"/>
    </source>
</evidence>
<gene>
    <name evidence="5" type="ORF">SAMN04488554_2767</name>
</gene>